<dbReference type="Gene3D" id="3.40.50.300">
    <property type="entry name" value="P-loop containing nucleotide triphosphate hydrolases"/>
    <property type="match status" value="1"/>
</dbReference>
<evidence type="ECO:0000256" key="5">
    <source>
        <dbReference type="ARBA" id="ARBA00022741"/>
    </source>
</evidence>
<feature type="domain" description="ABC transporter" evidence="12">
    <location>
        <begin position="518"/>
        <end position="749"/>
    </location>
</feature>
<dbReference type="PROSITE" id="PS00211">
    <property type="entry name" value="ABC_TRANSPORTER_1"/>
    <property type="match status" value="1"/>
</dbReference>
<proteinExistence type="inferred from homology"/>
<dbReference type="InterPro" id="IPR003439">
    <property type="entry name" value="ABC_transporter-like_ATP-bd"/>
</dbReference>
<evidence type="ECO:0000256" key="6">
    <source>
        <dbReference type="ARBA" id="ARBA00022840"/>
    </source>
</evidence>
<keyword evidence="7" id="KW-0653">Protein transport</keyword>
<dbReference type="FunFam" id="1.20.1560.10:FF:000154">
    <property type="entry name" value="HAlF transporter (PGP related)"/>
    <property type="match status" value="1"/>
</dbReference>
<evidence type="ECO:0000256" key="4">
    <source>
        <dbReference type="ARBA" id="ARBA00022692"/>
    </source>
</evidence>
<evidence type="ECO:0000256" key="1">
    <source>
        <dbReference type="ARBA" id="ARBA00004127"/>
    </source>
</evidence>
<dbReference type="GO" id="GO:0016020">
    <property type="term" value="C:membrane"/>
    <property type="evidence" value="ECO:0007669"/>
    <property type="project" value="InterPro"/>
</dbReference>
<dbReference type="InterPro" id="IPR003593">
    <property type="entry name" value="AAA+_ATPase"/>
</dbReference>
<dbReference type="EMBL" id="JAKKPZ010000039">
    <property type="protein sequence ID" value="KAI1707713.1"/>
    <property type="molecule type" value="Genomic_DNA"/>
</dbReference>
<keyword evidence="15" id="KW-1185">Reference proteome</keyword>
<dbReference type="GO" id="GO:0005524">
    <property type="term" value="F:ATP binding"/>
    <property type="evidence" value="ECO:0007669"/>
    <property type="project" value="UniProtKB-KW"/>
</dbReference>
<dbReference type="SMART" id="SM00382">
    <property type="entry name" value="AAA"/>
    <property type="match status" value="1"/>
</dbReference>
<dbReference type="PANTHER" id="PTHR43394:SF19">
    <property type="entry name" value="ABC TRANSPORTER B FAMILY"/>
    <property type="match status" value="1"/>
</dbReference>
<keyword evidence="9 11" id="KW-1133">Transmembrane helix</keyword>
<evidence type="ECO:0000256" key="3">
    <source>
        <dbReference type="ARBA" id="ARBA00022448"/>
    </source>
</evidence>
<feature type="transmembrane region" description="Helical" evidence="11">
    <location>
        <begin position="339"/>
        <end position="361"/>
    </location>
</feature>
<dbReference type="GO" id="GO:0012505">
    <property type="term" value="C:endomembrane system"/>
    <property type="evidence" value="ECO:0007669"/>
    <property type="project" value="UniProtKB-SubCell"/>
</dbReference>
<evidence type="ECO:0000256" key="8">
    <source>
        <dbReference type="ARBA" id="ARBA00022967"/>
    </source>
</evidence>
<comment type="caution">
    <text evidence="14">The sequence shown here is derived from an EMBL/GenBank/DDBJ whole genome shotgun (WGS) entry which is preliminary data.</text>
</comment>
<dbReference type="InterPro" id="IPR036640">
    <property type="entry name" value="ABC1_TM_sf"/>
</dbReference>
<dbReference type="SUPFAM" id="SSF90123">
    <property type="entry name" value="ABC transporter transmembrane region"/>
    <property type="match status" value="1"/>
</dbReference>
<dbReference type="InterPro" id="IPR039421">
    <property type="entry name" value="Type_1_exporter"/>
</dbReference>
<keyword evidence="4 11" id="KW-0812">Transmembrane</keyword>
<dbReference type="PIRSF" id="PIRSF002773">
    <property type="entry name" value="ABC_prm/ATPase_B"/>
    <property type="match status" value="1"/>
</dbReference>
<dbReference type="Gene3D" id="1.20.1560.10">
    <property type="entry name" value="ABC transporter type 1, transmembrane domain"/>
    <property type="match status" value="2"/>
</dbReference>
<dbReference type="Proteomes" id="UP001201812">
    <property type="component" value="Unassembled WGS sequence"/>
</dbReference>
<dbReference type="InterPro" id="IPR017871">
    <property type="entry name" value="ABC_transporter-like_CS"/>
</dbReference>
<evidence type="ECO:0000259" key="12">
    <source>
        <dbReference type="PROSITE" id="PS50893"/>
    </source>
</evidence>
<protein>
    <submittedName>
        <fullName evidence="14">ABC transporter transmembrane region domain-containing protein</fullName>
    </submittedName>
</protein>
<keyword evidence="7" id="KW-0571">Peptide transport</keyword>
<feature type="transmembrane region" description="Helical" evidence="11">
    <location>
        <begin position="124"/>
        <end position="145"/>
    </location>
</feature>
<feature type="transmembrane region" description="Helical" evidence="11">
    <location>
        <begin position="87"/>
        <end position="104"/>
    </location>
</feature>
<keyword evidence="3" id="KW-0813">Transport</keyword>
<accession>A0AAD4R3U6</accession>
<dbReference type="CDD" id="cd18572">
    <property type="entry name" value="ABC_6TM_TAP"/>
    <property type="match status" value="1"/>
</dbReference>
<dbReference type="InterPro" id="IPR011527">
    <property type="entry name" value="ABC1_TM_dom"/>
</dbReference>
<dbReference type="PANTHER" id="PTHR43394">
    <property type="entry name" value="ATP-DEPENDENT PERMEASE MDL1, MITOCHONDRIAL"/>
    <property type="match status" value="1"/>
</dbReference>
<evidence type="ECO:0000313" key="15">
    <source>
        <dbReference type="Proteomes" id="UP001201812"/>
    </source>
</evidence>
<dbReference type="AlphaFoldDB" id="A0AAD4R3U6"/>
<dbReference type="CDD" id="cd03249">
    <property type="entry name" value="ABC_MTABC3_MDL1_MDL2"/>
    <property type="match status" value="1"/>
</dbReference>
<comment type="similarity">
    <text evidence="2">Belongs to the ABC transporter superfamily. ABCB family. MHC peptide exporter (TC 3.A.1.209) subfamily.</text>
</comment>
<evidence type="ECO:0000313" key="14">
    <source>
        <dbReference type="EMBL" id="KAI1707713.1"/>
    </source>
</evidence>
<keyword evidence="10 11" id="KW-0472">Membrane</keyword>
<dbReference type="FunFam" id="3.40.50.300:FF:000140">
    <property type="entry name" value="Lipid A export ATP-binding/permease protein MsbA"/>
    <property type="match status" value="1"/>
</dbReference>
<dbReference type="GO" id="GO:0016887">
    <property type="term" value="F:ATP hydrolysis activity"/>
    <property type="evidence" value="ECO:0007669"/>
    <property type="project" value="InterPro"/>
</dbReference>
<feature type="domain" description="ABC transmembrane type-1" evidence="13">
    <location>
        <begin position="210"/>
        <end position="485"/>
    </location>
</feature>
<dbReference type="InterPro" id="IPR027417">
    <property type="entry name" value="P-loop_NTPase"/>
</dbReference>
<name>A0AAD4R3U6_9BILA</name>
<evidence type="ECO:0000259" key="13">
    <source>
        <dbReference type="PROSITE" id="PS50929"/>
    </source>
</evidence>
<reference evidence="14" key="1">
    <citation type="submission" date="2022-01" db="EMBL/GenBank/DDBJ databases">
        <title>Genome Sequence Resource for Two Populations of Ditylenchus destructor, the Migratory Endoparasitic Phytonematode.</title>
        <authorList>
            <person name="Zhang H."/>
            <person name="Lin R."/>
            <person name="Xie B."/>
        </authorList>
    </citation>
    <scope>NUCLEOTIDE SEQUENCE</scope>
    <source>
        <strain evidence="14">BazhouSP</strain>
    </source>
</reference>
<sequence length="849" mass="93750">MKPGASAVLKTLVYSILDLSLISLSLCLHGPGISLRNLFGQLSTNYSFQRYTIDFLLLSIVRIGLLSFGCALFILQKERAASALNKLYYLSFGVCILFCCFSPTKLLALSDLSYVPQGQTSTYIGDWCAIVINFFLSLAAHWIWLGFMKSAARPSGTVTYEPLQNGTVDRTEDSDGSSVDEETLGGKETVDIILKLLQYCRRDMIWYVSGFVWLFVYSSTKIFVPYYTGQVIASVVSAEGDKYAALISSVKLMIVISVVSAVAGGFRGGSFEYACARISRTVRFDLFSSLVRQEVAFFDRHKTGEITSRLTSDTTTMSDTVSLNVNVFLRNMVQMGGSLIFMMTLCWKLSLIPFVVVPVILMASKIFGVYYDESVAQANDVAEEVLSTMRTVRSFACEDVESERFYEKLTLTLRVTRKKAFAYVGYLWVSELFQTVINVAVLWYGGHLVLTKQLSKDLLVSFLLYQMQLANNIRELGEVWTGLMQSVGASRKVFEYIDRKPDIDNDGNYTPEKIAGRIEFKNVHFSYPTRPENPILKVEPGEVIALVGPSGSGKSSCISLLENFYRPTMGKVLIDGLPIKEYGHHFIHNKIALVGQEPVLFGRSVAENISYGLDSCVMTDVIEAAKMANAHSFIIESREQYETNVGEKGSQMSGGQKQRIAIARALVRQPAILLLDEATSALDTESEHLVQEAIYNNLAGKSVILIAHRLSTVEKANKIVVINKGKVEQIGSHEELLSQEGMYRTLVQRQMIGGGGNDLVEPDVIKPSSAGFGRSEELKILNLDTPMNTPNLEYHSIPSHHGYTPTQPTDLVPGTSAMNVVTGTSPKSMAQSLLATSFSQSTSSLLGSK</sequence>
<evidence type="ECO:0000256" key="9">
    <source>
        <dbReference type="ARBA" id="ARBA00022989"/>
    </source>
</evidence>
<keyword evidence="6" id="KW-0067">ATP-binding</keyword>
<evidence type="ECO:0000256" key="10">
    <source>
        <dbReference type="ARBA" id="ARBA00023136"/>
    </source>
</evidence>
<evidence type="ECO:0000256" key="2">
    <source>
        <dbReference type="ARBA" id="ARBA00006493"/>
    </source>
</evidence>
<evidence type="ECO:0000256" key="11">
    <source>
        <dbReference type="SAM" id="Phobius"/>
    </source>
</evidence>
<dbReference type="SUPFAM" id="SSF52540">
    <property type="entry name" value="P-loop containing nucleoside triphosphate hydrolases"/>
    <property type="match status" value="1"/>
</dbReference>
<keyword evidence="8" id="KW-1278">Translocase</keyword>
<comment type="subcellular location">
    <subcellularLocation>
        <location evidence="1">Endomembrane system</location>
        <topology evidence="1">Multi-pass membrane protein</topology>
    </subcellularLocation>
</comment>
<dbReference type="GO" id="GO:0015421">
    <property type="term" value="F:ABC-type oligopeptide transporter activity"/>
    <property type="evidence" value="ECO:0007669"/>
    <property type="project" value="TreeGrafter"/>
</dbReference>
<dbReference type="Pfam" id="PF00005">
    <property type="entry name" value="ABC_tran"/>
    <property type="match status" value="1"/>
</dbReference>
<gene>
    <name evidence="14" type="ORF">DdX_12268</name>
</gene>
<dbReference type="Pfam" id="PF00664">
    <property type="entry name" value="ABC_membrane"/>
    <property type="match status" value="1"/>
</dbReference>
<feature type="transmembrane region" description="Helical" evidence="11">
    <location>
        <begin position="55"/>
        <end position="75"/>
    </location>
</feature>
<feature type="transmembrane region" description="Helical" evidence="11">
    <location>
        <begin position="243"/>
        <end position="263"/>
    </location>
</feature>
<evidence type="ECO:0000256" key="7">
    <source>
        <dbReference type="ARBA" id="ARBA00022856"/>
    </source>
</evidence>
<organism evidence="14 15">
    <name type="scientific">Ditylenchus destructor</name>
    <dbReference type="NCBI Taxonomy" id="166010"/>
    <lineage>
        <taxon>Eukaryota</taxon>
        <taxon>Metazoa</taxon>
        <taxon>Ecdysozoa</taxon>
        <taxon>Nematoda</taxon>
        <taxon>Chromadorea</taxon>
        <taxon>Rhabditida</taxon>
        <taxon>Tylenchina</taxon>
        <taxon>Tylenchomorpha</taxon>
        <taxon>Sphaerularioidea</taxon>
        <taxon>Anguinidae</taxon>
        <taxon>Anguininae</taxon>
        <taxon>Ditylenchus</taxon>
    </lineage>
</organism>
<feature type="transmembrane region" description="Helical" evidence="11">
    <location>
        <begin position="12"/>
        <end position="35"/>
    </location>
</feature>
<feature type="transmembrane region" description="Helical" evidence="11">
    <location>
        <begin position="204"/>
        <end position="223"/>
    </location>
</feature>
<keyword evidence="5" id="KW-0547">Nucleotide-binding</keyword>
<dbReference type="PROSITE" id="PS50929">
    <property type="entry name" value="ABC_TM1F"/>
    <property type="match status" value="1"/>
</dbReference>
<dbReference type="PROSITE" id="PS50893">
    <property type="entry name" value="ABC_TRANSPORTER_2"/>
    <property type="match status" value="1"/>
</dbReference>